<name>D2PXU0_KRIFD</name>
<reference evidence="2 3" key="2">
    <citation type="journal article" date="2010" name="Stand. Genomic Sci.">
        <title>Complete genome sequence of Kribbella flavida type strain (IFO 14399).</title>
        <authorList>
            <person name="Pukall R."/>
            <person name="Lapidus A."/>
            <person name="Glavina Del Rio T."/>
            <person name="Copeland A."/>
            <person name="Tice H."/>
            <person name="Cheng J.-F."/>
            <person name="Lucas S."/>
            <person name="Chen F."/>
            <person name="Nolan M."/>
            <person name="LaButti K."/>
            <person name="Pati A."/>
            <person name="Ivanova N."/>
            <person name="Mavrommatis K."/>
            <person name="Mikhailova N."/>
            <person name="Pitluck S."/>
            <person name="Bruce D."/>
            <person name="Goodwin L."/>
            <person name="Land M."/>
            <person name="Hauser L."/>
            <person name="Chang Y.-J."/>
            <person name="Jeffries C.D."/>
            <person name="Chen A."/>
            <person name="Palaniappan K."/>
            <person name="Chain P."/>
            <person name="Rohde M."/>
            <person name="Goeker M."/>
            <person name="Bristow J."/>
            <person name="Eisen J.A."/>
            <person name="Markowitz V."/>
            <person name="Hugenholtz P."/>
            <person name="Kyrpides N.C."/>
            <person name="Klenk H.-P."/>
            <person name="Brettin T."/>
        </authorList>
    </citation>
    <scope>NUCLEOTIDE SEQUENCE [LARGE SCALE GENOMIC DNA]</scope>
    <source>
        <strain evidence="3">DSM 17836 / JCM 10339 / NBRC 14399</strain>
    </source>
</reference>
<gene>
    <name evidence="2" type="ordered locus">Kfla_2666</name>
</gene>
<reference evidence="3" key="1">
    <citation type="submission" date="2009-09" db="EMBL/GenBank/DDBJ databases">
        <title>The complete genome of Kribbella flavida DSM 17836.</title>
        <authorList>
            <consortium name="US DOE Joint Genome Institute (JGI-PGF)"/>
            <person name="Lucas S."/>
            <person name="Copeland A."/>
            <person name="Lapidus A."/>
            <person name="Glavina del Rio T."/>
            <person name="Dalin E."/>
            <person name="Tice H."/>
            <person name="Bruce D."/>
            <person name="Goodwin L."/>
            <person name="Pitluck S."/>
            <person name="Kyrpides N."/>
            <person name="Mavromatis K."/>
            <person name="Ivanova N."/>
            <person name="Saunders E."/>
            <person name="Brettin T."/>
            <person name="Detter J.C."/>
            <person name="Han C."/>
            <person name="Larimer F."/>
            <person name="Land M."/>
            <person name="Hauser L."/>
            <person name="Markowitz V."/>
            <person name="Cheng J.-F."/>
            <person name="Hugenholtz P."/>
            <person name="Woyke T."/>
            <person name="Wu D."/>
            <person name="Pukall R."/>
            <person name="Klenk H.-P."/>
            <person name="Eisen J.A."/>
        </authorList>
    </citation>
    <scope>NUCLEOTIDE SEQUENCE [LARGE SCALE GENOMIC DNA]</scope>
    <source>
        <strain evidence="3">DSM 17836 / JCM 10339 / NBRC 14399</strain>
    </source>
</reference>
<dbReference type="Proteomes" id="UP000007967">
    <property type="component" value="Chromosome"/>
</dbReference>
<dbReference type="AlphaFoldDB" id="D2PXU0"/>
<protein>
    <submittedName>
        <fullName evidence="2">Uncharacterized protein</fullName>
    </submittedName>
</protein>
<sequence length="74" mass="8016">MALRFIGRDPNSPNTNSPTVWVDEADGSLVIQGWKLDEEATAAVNATAPVPEHETVLRIPARMAPFLKEAMGDV</sequence>
<evidence type="ECO:0000256" key="1">
    <source>
        <dbReference type="SAM" id="MobiDB-lite"/>
    </source>
</evidence>
<dbReference type="RefSeq" id="WP_012920288.1">
    <property type="nucleotide sequence ID" value="NC_013729.1"/>
</dbReference>
<dbReference type="STRING" id="479435.Kfla_2666"/>
<evidence type="ECO:0000313" key="3">
    <source>
        <dbReference type="Proteomes" id="UP000007967"/>
    </source>
</evidence>
<feature type="region of interest" description="Disordered" evidence="1">
    <location>
        <begin position="1"/>
        <end position="21"/>
    </location>
</feature>
<dbReference type="EMBL" id="CP001736">
    <property type="protein sequence ID" value="ADB31732.1"/>
    <property type="molecule type" value="Genomic_DNA"/>
</dbReference>
<keyword evidence="3" id="KW-1185">Reference proteome</keyword>
<dbReference type="KEGG" id="kfl:Kfla_2666"/>
<dbReference type="OrthoDB" id="3214245at2"/>
<accession>D2PXU0</accession>
<dbReference type="eggNOG" id="ENOG5034A3R">
    <property type="taxonomic scope" value="Bacteria"/>
</dbReference>
<dbReference type="HOGENOM" id="CLU_178593_1_0_11"/>
<proteinExistence type="predicted"/>
<organism evidence="2 3">
    <name type="scientific">Kribbella flavida (strain DSM 17836 / JCM 10339 / NBRC 14399)</name>
    <dbReference type="NCBI Taxonomy" id="479435"/>
    <lineage>
        <taxon>Bacteria</taxon>
        <taxon>Bacillati</taxon>
        <taxon>Actinomycetota</taxon>
        <taxon>Actinomycetes</taxon>
        <taxon>Propionibacteriales</taxon>
        <taxon>Kribbellaceae</taxon>
        <taxon>Kribbella</taxon>
    </lineage>
</organism>
<evidence type="ECO:0000313" key="2">
    <source>
        <dbReference type="EMBL" id="ADB31732.1"/>
    </source>
</evidence>